<dbReference type="EMBL" id="OBMM01000005">
    <property type="protein sequence ID" value="SOC27178.1"/>
    <property type="molecule type" value="Genomic_DNA"/>
</dbReference>
<dbReference type="SUPFAM" id="SSF103084">
    <property type="entry name" value="Holliday junction resolvase RusA"/>
    <property type="match status" value="1"/>
</dbReference>
<evidence type="ECO:0000256" key="1">
    <source>
        <dbReference type="SAM" id="MobiDB-lite"/>
    </source>
</evidence>
<evidence type="ECO:0000313" key="2">
    <source>
        <dbReference type="EMBL" id="SOC27178.1"/>
    </source>
</evidence>
<dbReference type="GO" id="GO:0004519">
    <property type="term" value="F:endonuclease activity"/>
    <property type="evidence" value="ECO:0007669"/>
    <property type="project" value="UniProtKB-KW"/>
</dbReference>
<dbReference type="GO" id="GO:0006281">
    <property type="term" value="P:DNA repair"/>
    <property type="evidence" value="ECO:0007669"/>
    <property type="project" value="InterPro"/>
</dbReference>
<dbReference type="AlphaFoldDB" id="A0A285TT41"/>
<keyword evidence="2" id="KW-0255">Endonuclease</keyword>
<protein>
    <submittedName>
        <fullName evidence="2">Holliday junction resolvase RusA (Prophage-encoded endonuclease)</fullName>
    </submittedName>
</protein>
<reference evidence="2 3" key="1">
    <citation type="submission" date="2017-08" db="EMBL/GenBank/DDBJ databases">
        <authorList>
            <person name="de Groot N.N."/>
        </authorList>
    </citation>
    <scope>NUCLEOTIDE SEQUENCE [LARGE SCALE GENOMIC DNA]</scope>
    <source>
        <strain evidence="2 3">USBA 78</strain>
    </source>
</reference>
<dbReference type="Pfam" id="PF05866">
    <property type="entry name" value="RusA"/>
    <property type="match status" value="1"/>
</dbReference>
<feature type="compositionally biased region" description="Basic and acidic residues" evidence="1">
    <location>
        <begin position="1"/>
        <end position="11"/>
    </location>
</feature>
<proteinExistence type="predicted"/>
<dbReference type="Gene3D" id="3.30.1330.70">
    <property type="entry name" value="Holliday junction resolvase RusA"/>
    <property type="match status" value="1"/>
</dbReference>
<dbReference type="InterPro" id="IPR036614">
    <property type="entry name" value="RusA-like_sf"/>
</dbReference>
<sequence>MIRISAKDARKMGLKIPKGPKASGSEGDTQKTGGRHLRSQAHAEERQVSFRVDIPPKTKSRARSFADKGTLLNAFKAAKGDPRKFMALLEAGFMKTVTPSATRDFENVVRMVATREMAKNKQALFEGPIKASLTFVLAGDEGMWPTAQRDGDLDNLSKAIFDGMNGVVYKDDRLIVKMNLSKLCGENPGVEITVSAE</sequence>
<gene>
    <name evidence="2" type="ORF">SAMN05428964_105298</name>
</gene>
<dbReference type="GO" id="GO:0006310">
    <property type="term" value="P:DNA recombination"/>
    <property type="evidence" value="ECO:0007669"/>
    <property type="project" value="InterPro"/>
</dbReference>
<dbReference type="Proteomes" id="UP000219068">
    <property type="component" value="Unassembled WGS sequence"/>
</dbReference>
<dbReference type="GO" id="GO:0000287">
    <property type="term" value="F:magnesium ion binding"/>
    <property type="evidence" value="ECO:0007669"/>
    <property type="project" value="InterPro"/>
</dbReference>
<accession>A0A285TT41</accession>
<keyword evidence="2" id="KW-0378">Hydrolase</keyword>
<name>A0A285TT41_9PROT</name>
<organism evidence="2 3">
    <name type="scientific">Thalassospira xiamenensis</name>
    <dbReference type="NCBI Taxonomy" id="220697"/>
    <lineage>
        <taxon>Bacteria</taxon>
        <taxon>Pseudomonadati</taxon>
        <taxon>Pseudomonadota</taxon>
        <taxon>Alphaproteobacteria</taxon>
        <taxon>Rhodospirillales</taxon>
        <taxon>Thalassospiraceae</taxon>
        <taxon>Thalassospira</taxon>
    </lineage>
</organism>
<dbReference type="InterPro" id="IPR008822">
    <property type="entry name" value="Endonuclease_RusA-like"/>
</dbReference>
<feature type="region of interest" description="Disordered" evidence="1">
    <location>
        <begin position="1"/>
        <end position="46"/>
    </location>
</feature>
<dbReference type="RefSeq" id="WP_097052852.1">
    <property type="nucleotide sequence ID" value="NZ_OBMM01000005.1"/>
</dbReference>
<keyword evidence="2" id="KW-0540">Nuclease</keyword>
<evidence type="ECO:0000313" key="3">
    <source>
        <dbReference type="Proteomes" id="UP000219068"/>
    </source>
</evidence>